<evidence type="ECO:0000313" key="2">
    <source>
        <dbReference type="Proteomes" id="UP000829685"/>
    </source>
</evidence>
<comment type="caution">
    <text evidence="1">The sequence shown here is derived from an EMBL/GenBank/DDBJ whole genome shotgun (WGS) entry which is preliminary data.</text>
</comment>
<keyword evidence="2" id="KW-1185">Reference proteome</keyword>
<dbReference type="EMBL" id="JAFIMR010000018">
    <property type="protein sequence ID" value="KAI1867580.1"/>
    <property type="molecule type" value="Genomic_DNA"/>
</dbReference>
<name>A0A9P9WKF0_9PEZI</name>
<dbReference type="PANTHER" id="PTHR40788:SF2">
    <property type="entry name" value="CLR5 DOMAIN-CONTAINING PROTEIN"/>
    <property type="match status" value="1"/>
</dbReference>
<gene>
    <name evidence="1" type="ORF">JX265_007382</name>
</gene>
<dbReference type="Proteomes" id="UP000829685">
    <property type="component" value="Unassembled WGS sequence"/>
</dbReference>
<reference evidence="1" key="1">
    <citation type="submission" date="2021-03" db="EMBL/GenBank/DDBJ databases">
        <title>Revisited historic fungal species revealed as producer of novel bioactive compounds through whole genome sequencing and comparative genomics.</title>
        <authorList>
            <person name="Vignolle G.A."/>
            <person name="Hochenegger N."/>
            <person name="Mach R.L."/>
            <person name="Mach-Aigner A.R."/>
            <person name="Javad Rahimi M."/>
            <person name="Salim K.A."/>
            <person name="Chan C.M."/>
            <person name="Lim L.B.L."/>
            <person name="Cai F."/>
            <person name="Druzhinina I.S."/>
            <person name="U'Ren J.M."/>
            <person name="Derntl C."/>
        </authorList>
    </citation>
    <scope>NUCLEOTIDE SEQUENCE</scope>
    <source>
        <strain evidence="1">TUCIM 5799</strain>
    </source>
</reference>
<dbReference type="PANTHER" id="PTHR40788">
    <property type="entry name" value="CLR5 DOMAIN-CONTAINING PROTEIN-RELATED"/>
    <property type="match status" value="1"/>
</dbReference>
<sequence>MFRGEDGQPCACCYGYWAKRGKECGRVCRYGHRVHQAVLILQIQERVYDFLVTICNEILKDKKETGLISAHFPAQPLLTVVVFQNNEMTSLQMAAFQAPYRAPAHIDLLRMEHMLLAKLHAAEDHLHAMREDPPYFANTLLNWVEHSSERYAKFNKAAGPSNNNVTLLETWN</sequence>
<protein>
    <submittedName>
        <fullName evidence="1">Uncharacterized protein</fullName>
    </submittedName>
</protein>
<accession>A0A9P9WKF0</accession>
<dbReference type="AlphaFoldDB" id="A0A9P9WKF0"/>
<evidence type="ECO:0000313" key="1">
    <source>
        <dbReference type="EMBL" id="KAI1867580.1"/>
    </source>
</evidence>
<organism evidence="1 2">
    <name type="scientific">Neoarthrinium moseri</name>
    <dbReference type="NCBI Taxonomy" id="1658444"/>
    <lineage>
        <taxon>Eukaryota</taxon>
        <taxon>Fungi</taxon>
        <taxon>Dikarya</taxon>
        <taxon>Ascomycota</taxon>
        <taxon>Pezizomycotina</taxon>
        <taxon>Sordariomycetes</taxon>
        <taxon>Xylariomycetidae</taxon>
        <taxon>Amphisphaeriales</taxon>
        <taxon>Apiosporaceae</taxon>
        <taxon>Neoarthrinium</taxon>
    </lineage>
</organism>
<proteinExistence type="predicted"/>